<feature type="region of interest" description="Disordered" evidence="2">
    <location>
        <begin position="1"/>
        <end position="102"/>
    </location>
</feature>
<gene>
    <name evidence="3" type="ORF">CBR_g41327</name>
</gene>
<dbReference type="EMBL" id="BFEA01000559">
    <property type="protein sequence ID" value="GBG86334.1"/>
    <property type="molecule type" value="Genomic_DNA"/>
</dbReference>
<evidence type="ECO:0000313" key="4">
    <source>
        <dbReference type="Proteomes" id="UP000265515"/>
    </source>
</evidence>
<feature type="compositionally biased region" description="Low complexity" evidence="2">
    <location>
        <begin position="26"/>
        <end position="38"/>
    </location>
</feature>
<evidence type="ECO:0000256" key="1">
    <source>
        <dbReference type="SAM" id="Coils"/>
    </source>
</evidence>
<evidence type="ECO:0000313" key="3">
    <source>
        <dbReference type="EMBL" id="GBG86334.1"/>
    </source>
</evidence>
<feature type="region of interest" description="Disordered" evidence="2">
    <location>
        <begin position="127"/>
        <end position="164"/>
    </location>
</feature>
<feature type="compositionally biased region" description="Basic and acidic residues" evidence="2">
    <location>
        <begin position="141"/>
        <end position="164"/>
    </location>
</feature>
<dbReference type="Gramene" id="GBG86334">
    <property type="protein sequence ID" value="GBG86334"/>
    <property type="gene ID" value="CBR_g41327"/>
</dbReference>
<feature type="coiled-coil region" evidence="1">
    <location>
        <begin position="195"/>
        <end position="232"/>
    </location>
</feature>
<reference evidence="3 4" key="1">
    <citation type="journal article" date="2018" name="Cell">
        <title>The Chara Genome: Secondary Complexity and Implications for Plant Terrestrialization.</title>
        <authorList>
            <person name="Nishiyama T."/>
            <person name="Sakayama H."/>
            <person name="Vries J.D."/>
            <person name="Buschmann H."/>
            <person name="Saint-Marcoux D."/>
            <person name="Ullrich K.K."/>
            <person name="Haas F.B."/>
            <person name="Vanderstraeten L."/>
            <person name="Becker D."/>
            <person name="Lang D."/>
            <person name="Vosolsobe S."/>
            <person name="Rombauts S."/>
            <person name="Wilhelmsson P.K.I."/>
            <person name="Janitza P."/>
            <person name="Kern R."/>
            <person name="Heyl A."/>
            <person name="Rumpler F."/>
            <person name="Villalobos L.I.A.C."/>
            <person name="Clay J.M."/>
            <person name="Skokan R."/>
            <person name="Toyoda A."/>
            <person name="Suzuki Y."/>
            <person name="Kagoshima H."/>
            <person name="Schijlen E."/>
            <person name="Tajeshwar N."/>
            <person name="Catarino B."/>
            <person name="Hetherington A.J."/>
            <person name="Saltykova A."/>
            <person name="Bonnot C."/>
            <person name="Breuninger H."/>
            <person name="Symeonidi A."/>
            <person name="Radhakrishnan G.V."/>
            <person name="Van Nieuwerburgh F."/>
            <person name="Deforce D."/>
            <person name="Chang C."/>
            <person name="Karol K.G."/>
            <person name="Hedrich R."/>
            <person name="Ulvskov P."/>
            <person name="Glockner G."/>
            <person name="Delwiche C.F."/>
            <person name="Petrasek J."/>
            <person name="Van de Peer Y."/>
            <person name="Friml J."/>
            <person name="Beilby M."/>
            <person name="Dolan L."/>
            <person name="Kohara Y."/>
            <person name="Sugano S."/>
            <person name="Fujiyama A."/>
            <person name="Delaux P.-M."/>
            <person name="Quint M."/>
            <person name="TheiBen G."/>
            <person name="Hagemann M."/>
            <person name="Harholt J."/>
            <person name="Dunand C."/>
            <person name="Zachgo S."/>
            <person name="Langdale J."/>
            <person name="Maumus F."/>
            <person name="Straeten D.V.D."/>
            <person name="Gould S.B."/>
            <person name="Rensing S.A."/>
        </authorList>
    </citation>
    <scope>NUCLEOTIDE SEQUENCE [LARGE SCALE GENOMIC DNA]</scope>
    <source>
        <strain evidence="3 4">S276</strain>
    </source>
</reference>
<accession>A0A388LVH7</accession>
<proteinExistence type="predicted"/>
<dbReference type="Proteomes" id="UP000265515">
    <property type="component" value="Unassembled WGS sequence"/>
</dbReference>
<feature type="compositionally biased region" description="Low complexity" evidence="2">
    <location>
        <begin position="78"/>
        <end position="87"/>
    </location>
</feature>
<keyword evidence="1" id="KW-0175">Coiled coil</keyword>
<evidence type="ECO:0000256" key="2">
    <source>
        <dbReference type="SAM" id="MobiDB-lite"/>
    </source>
</evidence>
<name>A0A388LVH7_CHABU</name>
<sequence length="433" mass="48345">MSGVTPMQQAVAIPPPTPLQYPRAPQGPQQPLGIQPWQFRGKWPLNGQWGVPPTTHMPPPANQPPGHQVAPLQGGSSGLNNASSSNSRKGPTANEFPGPGNKVYFTKEYVDILEDIRMNKAVEEARKKISCSRRNSVHIGEPLDKDSRSNMRSADEGKSGDKSDEMKAWVTTTFESSLKLITEKLHEVDQKVKLTSEDKAELARLREEKATLEKATVKKVAAENESKELSSSEKRNRGGERTLIDISPRIIWVRSRGSKTKPRTKRIDVSFDEEDGSVGAVKQNLKPKMETSSELSDIKAMLAALLQSFADVKGKAPVIEHAPVTVPEDEMHGEKEDVDIVQNATNKEEEEECDEGGLAVYLKMRQEFYSSLHYTRVQELCKEKSIPYFKKDLGAWELAKHDLQEYADMLKDDKAVKVAESSRKTEGRKTENR</sequence>
<protein>
    <submittedName>
        <fullName evidence="3">Uncharacterized protein</fullName>
    </submittedName>
</protein>
<dbReference type="AlphaFoldDB" id="A0A388LVH7"/>
<keyword evidence="4" id="KW-1185">Reference proteome</keyword>
<comment type="caution">
    <text evidence="3">The sequence shown here is derived from an EMBL/GenBank/DDBJ whole genome shotgun (WGS) entry which is preliminary data.</text>
</comment>
<organism evidence="3 4">
    <name type="scientific">Chara braunii</name>
    <name type="common">Braun's stonewort</name>
    <dbReference type="NCBI Taxonomy" id="69332"/>
    <lineage>
        <taxon>Eukaryota</taxon>
        <taxon>Viridiplantae</taxon>
        <taxon>Streptophyta</taxon>
        <taxon>Charophyceae</taxon>
        <taxon>Charales</taxon>
        <taxon>Characeae</taxon>
        <taxon>Chara</taxon>
    </lineage>
</organism>